<reference evidence="9" key="2">
    <citation type="submission" date="2025-08" db="UniProtKB">
        <authorList>
            <consortium name="Ensembl"/>
        </authorList>
    </citation>
    <scope>IDENTIFICATION</scope>
</reference>
<comment type="similarity">
    <text evidence="2 7">Belongs to the XK family.</text>
</comment>
<feature type="transmembrane region" description="Helical" evidence="7">
    <location>
        <begin position="40"/>
        <end position="57"/>
    </location>
</feature>
<evidence type="ECO:0000256" key="1">
    <source>
        <dbReference type="ARBA" id="ARBA00004651"/>
    </source>
</evidence>
<feature type="transmembrane region" description="Helical" evidence="7">
    <location>
        <begin position="355"/>
        <end position="378"/>
    </location>
</feature>
<keyword evidence="10" id="KW-1185">Reference proteome</keyword>
<dbReference type="PANTHER" id="PTHR16024:SF7">
    <property type="entry name" value="XK-RELATED PROTEIN 7"/>
    <property type="match status" value="1"/>
</dbReference>
<feature type="transmembrane region" description="Helical" evidence="7">
    <location>
        <begin position="328"/>
        <end position="346"/>
    </location>
</feature>
<evidence type="ECO:0000256" key="8">
    <source>
        <dbReference type="SAM" id="MobiDB-lite"/>
    </source>
</evidence>
<dbReference type="InterPro" id="IPR018629">
    <property type="entry name" value="XK-rel"/>
</dbReference>
<evidence type="ECO:0000256" key="2">
    <source>
        <dbReference type="ARBA" id="ARBA00008789"/>
    </source>
</evidence>
<dbReference type="GO" id="GO:1902742">
    <property type="term" value="P:apoptotic process involved in development"/>
    <property type="evidence" value="ECO:0007669"/>
    <property type="project" value="TreeGrafter"/>
</dbReference>
<evidence type="ECO:0000256" key="4">
    <source>
        <dbReference type="ARBA" id="ARBA00022692"/>
    </source>
</evidence>
<keyword evidence="4 7" id="KW-0812">Transmembrane</keyword>
<proteinExistence type="inferred from homology"/>
<dbReference type="GeneTree" id="ENSGT01140000282533"/>
<dbReference type="PANTHER" id="PTHR16024">
    <property type="entry name" value="XK-RELATED PROTEIN"/>
    <property type="match status" value="1"/>
</dbReference>
<feature type="compositionally biased region" description="Basic and acidic residues" evidence="8">
    <location>
        <begin position="435"/>
        <end position="451"/>
    </location>
</feature>
<dbReference type="Proteomes" id="UP001501940">
    <property type="component" value="Chromosome 8"/>
</dbReference>
<feature type="compositionally biased region" description="Polar residues" evidence="8">
    <location>
        <begin position="460"/>
        <end position="478"/>
    </location>
</feature>
<dbReference type="GO" id="GO:0070782">
    <property type="term" value="P:phosphatidylserine exposure on apoptotic cell surface"/>
    <property type="evidence" value="ECO:0007669"/>
    <property type="project" value="TreeGrafter"/>
</dbReference>
<comment type="subcellular location">
    <subcellularLocation>
        <location evidence="1">Cell membrane</location>
        <topology evidence="1">Multi-pass membrane protein</topology>
    </subcellularLocation>
    <subcellularLocation>
        <location evidence="7">Membrane</location>
        <topology evidence="7">Multi-pass membrane protein</topology>
    </subcellularLocation>
</comment>
<dbReference type="GO" id="GO:0005886">
    <property type="term" value="C:plasma membrane"/>
    <property type="evidence" value="ECO:0007669"/>
    <property type="project" value="UniProtKB-SubCell"/>
</dbReference>
<feature type="region of interest" description="Disordered" evidence="8">
    <location>
        <begin position="420"/>
        <end position="483"/>
    </location>
</feature>
<dbReference type="AlphaFoldDB" id="A0A3Q1BYP0"/>
<keyword evidence="6 7" id="KW-0472">Membrane</keyword>
<protein>
    <recommendedName>
        <fullName evidence="7">XK-related protein</fullName>
    </recommendedName>
</protein>
<evidence type="ECO:0000256" key="6">
    <source>
        <dbReference type="ARBA" id="ARBA00023136"/>
    </source>
</evidence>
<dbReference type="GO" id="GO:0043652">
    <property type="term" value="P:engulfment of apoptotic cell"/>
    <property type="evidence" value="ECO:0007669"/>
    <property type="project" value="TreeGrafter"/>
</dbReference>
<evidence type="ECO:0000256" key="7">
    <source>
        <dbReference type="RuleBase" id="RU910716"/>
    </source>
</evidence>
<gene>
    <name evidence="9" type="primary">XKR7</name>
</gene>
<dbReference type="InterPro" id="IPR050895">
    <property type="entry name" value="XK-related_scramblase"/>
</dbReference>
<reference evidence="9" key="3">
    <citation type="submission" date="2025-09" db="UniProtKB">
        <authorList>
            <consortium name="Ensembl"/>
        </authorList>
    </citation>
    <scope>IDENTIFICATION</scope>
</reference>
<feature type="transmembrane region" description="Helical" evidence="7">
    <location>
        <begin position="299"/>
        <end position="316"/>
    </location>
</feature>
<sequence>MAAKSDGAAVSVEDDNTPRSLSEPGIPAARLRCSAAGGQPFTLLDCCWVLCALLVFFSDGATDLWLAADYYLRGDYWWFGLTLVFVVVPSAVVQVLSFRWFVYDYSDLSGGDGAASGSGAAAAGAAGAAAAGDALSTKDGEQRGGSAAAGNAANVTPVYTSSGAPVTAGRVGAPQRCCSVCMWVFQTVLHVLQLGQVWRYIHALYLGAQSRWHSNGPRRHFHWQLMFESADITMLRLLEAFLKSAPQLVLQLSIMIHGNTFLILEKTKCPHLPKCPLCVMTFWIIQGETDFCMSKWEEIIYNMVVGIIYIFCWFNVKEGPSRFRMTVYYSVTLAENVALTAAWYTYRGPHTSDSYALVVVCLVACSFALGTFFMLVYYCWLHPDGPVLGSQWGGCVDEGVVGAGGVAGVIDACLTPSQGSQTDMVITSPPRTLPRTKDTGEPVPGDRDRDSCLPVFQVRPSPSSSPALLHRTSSSSRAQEGPVIRIDLPRKRYPAWDAHFIDRRLRKTILLLEATSAVSPRIQYRSSMMGSKEVLEYETTV</sequence>
<organism evidence="9 10">
    <name type="scientific">Amphiprion ocellaris</name>
    <name type="common">Clown anemonefish</name>
    <dbReference type="NCBI Taxonomy" id="80972"/>
    <lineage>
        <taxon>Eukaryota</taxon>
        <taxon>Metazoa</taxon>
        <taxon>Chordata</taxon>
        <taxon>Craniata</taxon>
        <taxon>Vertebrata</taxon>
        <taxon>Euteleostomi</taxon>
        <taxon>Actinopterygii</taxon>
        <taxon>Neopterygii</taxon>
        <taxon>Teleostei</taxon>
        <taxon>Neoteleostei</taxon>
        <taxon>Acanthomorphata</taxon>
        <taxon>Ovalentaria</taxon>
        <taxon>Pomacentridae</taxon>
        <taxon>Amphiprion</taxon>
    </lineage>
</organism>
<feature type="transmembrane region" description="Helical" evidence="7">
    <location>
        <begin position="77"/>
        <end position="98"/>
    </location>
</feature>
<evidence type="ECO:0000256" key="3">
    <source>
        <dbReference type="ARBA" id="ARBA00022475"/>
    </source>
</evidence>
<evidence type="ECO:0000313" key="9">
    <source>
        <dbReference type="Ensembl" id="ENSAOCP00000018059.2"/>
    </source>
</evidence>
<reference evidence="9 10" key="1">
    <citation type="submission" date="2022-01" db="EMBL/GenBank/DDBJ databases">
        <title>A chromosome-scale genome assembly of the false clownfish, Amphiprion ocellaris.</title>
        <authorList>
            <person name="Ryu T."/>
        </authorList>
    </citation>
    <scope>NUCLEOTIDE SEQUENCE [LARGE SCALE GENOMIC DNA]</scope>
</reference>
<dbReference type="Ensembl" id="ENSAOCT00000027531.2">
    <property type="protein sequence ID" value="ENSAOCP00000018059.2"/>
    <property type="gene ID" value="ENSAOCG00000023225.2"/>
</dbReference>
<keyword evidence="3" id="KW-1003">Cell membrane</keyword>
<dbReference type="Pfam" id="PF09815">
    <property type="entry name" value="XK-related"/>
    <property type="match status" value="2"/>
</dbReference>
<evidence type="ECO:0000256" key="5">
    <source>
        <dbReference type="ARBA" id="ARBA00022989"/>
    </source>
</evidence>
<feature type="region of interest" description="Disordered" evidence="8">
    <location>
        <begin position="1"/>
        <end position="23"/>
    </location>
</feature>
<dbReference type="OMA" id="YCVILVE"/>
<evidence type="ECO:0000313" key="10">
    <source>
        <dbReference type="Proteomes" id="UP001501940"/>
    </source>
</evidence>
<keyword evidence="5 7" id="KW-1133">Transmembrane helix</keyword>
<name>A0A3Q1BYP0_AMPOC</name>
<accession>A0A3Q1BYP0</accession>